<dbReference type="InterPro" id="IPR036013">
    <property type="entry name" value="Band_7/SPFH_dom_sf"/>
</dbReference>
<dbReference type="SUPFAM" id="SSF117892">
    <property type="entry name" value="Band 7/SPFH domain"/>
    <property type="match status" value="1"/>
</dbReference>
<dbReference type="EMBL" id="BMXA01000001">
    <property type="protein sequence ID" value="GHA01428.1"/>
    <property type="molecule type" value="Genomic_DNA"/>
</dbReference>
<comment type="subcellular location">
    <subcellularLocation>
        <location evidence="1">Membrane</location>
        <topology evidence="1">Single-pass membrane protein</topology>
    </subcellularLocation>
</comment>
<keyword evidence="2" id="KW-1133">Transmembrane helix</keyword>
<keyword evidence="2" id="KW-0812">Transmembrane</keyword>
<comment type="caution">
    <text evidence="4">The sequence shown here is derived from an EMBL/GenBank/DDBJ whole genome shotgun (WGS) entry which is preliminary data.</text>
</comment>
<dbReference type="Gene3D" id="3.30.479.30">
    <property type="entry name" value="Band 7 domain"/>
    <property type="match status" value="1"/>
</dbReference>
<reference evidence="4" key="2">
    <citation type="submission" date="2020-09" db="EMBL/GenBank/DDBJ databases">
        <authorList>
            <person name="Sun Q."/>
            <person name="Kim S."/>
        </authorList>
    </citation>
    <scope>NUCLEOTIDE SEQUENCE</scope>
    <source>
        <strain evidence="4">KCTC 12711</strain>
    </source>
</reference>
<evidence type="ECO:0000259" key="3">
    <source>
        <dbReference type="SMART" id="SM00244"/>
    </source>
</evidence>
<evidence type="ECO:0000256" key="2">
    <source>
        <dbReference type="SAM" id="Phobius"/>
    </source>
</evidence>
<dbReference type="SMART" id="SM00244">
    <property type="entry name" value="PHB"/>
    <property type="match status" value="1"/>
</dbReference>
<proteinExistence type="predicted"/>
<evidence type="ECO:0000313" key="4">
    <source>
        <dbReference type="EMBL" id="GHA01428.1"/>
    </source>
</evidence>
<dbReference type="Proteomes" id="UP000614811">
    <property type="component" value="Unassembled WGS sequence"/>
</dbReference>
<dbReference type="AlphaFoldDB" id="A0A918VIG5"/>
<protein>
    <submittedName>
        <fullName evidence="4">Membrane protein</fullName>
    </submittedName>
</protein>
<evidence type="ECO:0000256" key="1">
    <source>
        <dbReference type="ARBA" id="ARBA00004167"/>
    </source>
</evidence>
<accession>A0A918VIG5</accession>
<keyword evidence="5" id="KW-1185">Reference proteome</keyword>
<feature type="domain" description="Band 7" evidence="3">
    <location>
        <begin position="67"/>
        <end position="230"/>
    </location>
</feature>
<dbReference type="PANTHER" id="PTHR43446">
    <property type="entry name" value="MEMBRANE PROTEIN-RELATED"/>
    <property type="match status" value="1"/>
</dbReference>
<name>A0A918VIG5_9GAMM</name>
<dbReference type="GO" id="GO:0016020">
    <property type="term" value="C:membrane"/>
    <property type="evidence" value="ECO:0007669"/>
    <property type="project" value="UniProtKB-SubCell"/>
</dbReference>
<dbReference type="InterPro" id="IPR001107">
    <property type="entry name" value="Band_7"/>
</dbReference>
<evidence type="ECO:0000313" key="5">
    <source>
        <dbReference type="Proteomes" id="UP000614811"/>
    </source>
</evidence>
<organism evidence="4 5">
    <name type="scientific">Arenicella chitinivorans</name>
    <dbReference type="NCBI Taxonomy" id="1329800"/>
    <lineage>
        <taxon>Bacteria</taxon>
        <taxon>Pseudomonadati</taxon>
        <taxon>Pseudomonadota</taxon>
        <taxon>Gammaproteobacteria</taxon>
        <taxon>Arenicellales</taxon>
        <taxon>Arenicellaceae</taxon>
        <taxon>Arenicella</taxon>
    </lineage>
</organism>
<dbReference type="Pfam" id="PF01145">
    <property type="entry name" value="Band_7"/>
    <property type="match status" value="1"/>
</dbReference>
<sequence length="297" mass="32681">MTEMIKQKRAWTLNGYLAILILAVLQAGTIWLVFSTLKTAVVSGSAPDFVLLLSGIVAAVVFAVCWFGLFMVAPNEGKIMQLFGSYAGTDNHTGLRWSNPLHRRTPVSIKVRNFESSKMKVNDAVGSPIEIAAVVVWRVVDSAEAFFEVDDFESFVTIQSESALRNLANQYPYESNDASLSLRSDPIEVAEKLKEEIQERLNKAGVEVIEARISHLAYSTEIAQAMLRKQQAGAVLAARRIIVQGAVEMVTDAVDSLARDHNFELDDERKASMVSNLLVVICSEQQAQPVVNSGSLY</sequence>
<gene>
    <name evidence="4" type="ORF">GCM10008090_08210</name>
</gene>
<feature type="transmembrane region" description="Helical" evidence="2">
    <location>
        <begin position="49"/>
        <end position="73"/>
    </location>
</feature>
<feature type="transmembrane region" description="Helical" evidence="2">
    <location>
        <begin position="12"/>
        <end position="34"/>
    </location>
</feature>
<dbReference type="PANTHER" id="PTHR43446:SF1">
    <property type="entry name" value="BAND 7 DOMAIN-CONTAINING PROTEIN"/>
    <property type="match status" value="1"/>
</dbReference>
<keyword evidence="2" id="KW-0472">Membrane</keyword>
<dbReference type="CDD" id="cd03402">
    <property type="entry name" value="SPFH_like_u2"/>
    <property type="match status" value="1"/>
</dbReference>
<reference evidence="4" key="1">
    <citation type="journal article" date="2014" name="Int. J. Syst. Evol. Microbiol.">
        <title>Complete genome sequence of Corynebacterium casei LMG S-19264T (=DSM 44701T), isolated from a smear-ripened cheese.</title>
        <authorList>
            <consortium name="US DOE Joint Genome Institute (JGI-PGF)"/>
            <person name="Walter F."/>
            <person name="Albersmeier A."/>
            <person name="Kalinowski J."/>
            <person name="Ruckert C."/>
        </authorList>
    </citation>
    <scope>NUCLEOTIDE SEQUENCE</scope>
    <source>
        <strain evidence="4">KCTC 12711</strain>
    </source>
</reference>